<dbReference type="SUPFAM" id="SSF51735">
    <property type="entry name" value="NAD(P)-binding Rossmann-fold domains"/>
    <property type="match status" value="1"/>
</dbReference>
<evidence type="ECO:0000313" key="2">
    <source>
        <dbReference type="Proteomes" id="UP000248889"/>
    </source>
</evidence>
<comment type="caution">
    <text evidence="1">The sequence shown here is derived from an EMBL/GenBank/DDBJ whole genome shotgun (WGS) entry which is preliminary data.</text>
</comment>
<sequence>MKIFLAGAGGAIGRRLVPLLRDAGHEAVGTSRSAEDARRVRALGAGAVVVDGKRTGREGWTVTLAPRQLKRSAVSRAPARRRRPGR</sequence>
<gene>
    <name evidence="1" type="ORF">DN069_32960</name>
</gene>
<proteinExistence type="predicted"/>
<keyword evidence="2" id="KW-1185">Reference proteome</keyword>
<name>A0A2X0K226_9ACTN</name>
<dbReference type="EMBL" id="QKYN01000161">
    <property type="protein sequence ID" value="RAG81390.1"/>
    <property type="molecule type" value="Genomic_DNA"/>
</dbReference>
<protein>
    <recommendedName>
        <fullName evidence="3">NAD(P)-binding domain-containing protein</fullName>
    </recommendedName>
</protein>
<evidence type="ECO:0000313" key="1">
    <source>
        <dbReference type="EMBL" id="RAG81390.1"/>
    </source>
</evidence>
<dbReference type="Proteomes" id="UP000248889">
    <property type="component" value="Unassembled WGS sequence"/>
</dbReference>
<dbReference type="Gene3D" id="3.40.50.720">
    <property type="entry name" value="NAD(P)-binding Rossmann-like Domain"/>
    <property type="match status" value="1"/>
</dbReference>
<evidence type="ECO:0008006" key="3">
    <source>
        <dbReference type="Google" id="ProtNLM"/>
    </source>
</evidence>
<accession>A0A2X0K226</accession>
<dbReference type="AlphaFoldDB" id="A0A2X0K226"/>
<organism evidence="1 2">
    <name type="scientific">Streptacidiphilus pinicola</name>
    <dbReference type="NCBI Taxonomy" id="2219663"/>
    <lineage>
        <taxon>Bacteria</taxon>
        <taxon>Bacillati</taxon>
        <taxon>Actinomycetota</taxon>
        <taxon>Actinomycetes</taxon>
        <taxon>Kitasatosporales</taxon>
        <taxon>Streptomycetaceae</taxon>
        <taxon>Streptacidiphilus</taxon>
    </lineage>
</organism>
<dbReference type="InterPro" id="IPR036291">
    <property type="entry name" value="NAD(P)-bd_dom_sf"/>
</dbReference>
<reference evidence="1 2" key="1">
    <citation type="submission" date="2018-06" db="EMBL/GenBank/DDBJ databases">
        <title>Streptacidiphilus pinicola sp. nov., isolated from pine grove soil.</title>
        <authorList>
            <person name="Roh S.G."/>
            <person name="Park S."/>
            <person name="Kim M.-K."/>
            <person name="Yun B.-R."/>
            <person name="Park J."/>
            <person name="Kim M.J."/>
            <person name="Kim Y.S."/>
            <person name="Kim S.B."/>
        </authorList>
    </citation>
    <scope>NUCLEOTIDE SEQUENCE [LARGE SCALE GENOMIC DNA]</scope>
    <source>
        <strain evidence="1 2">MMS16-CNU450</strain>
    </source>
</reference>
<dbReference type="RefSeq" id="WP_111506920.1">
    <property type="nucleotide sequence ID" value="NZ_QKYN01000161.1"/>
</dbReference>